<dbReference type="Gene3D" id="2.70.98.50">
    <property type="entry name" value="putative glycoside hydrolase family protein from bacillus halodurans"/>
    <property type="match status" value="1"/>
</dbReference>
<dbReference type="InterPro" id="IPR027414">
    <property type="entry name" value="GH95_N_dom"/>
</dbReference>
<evidence type="ECO:0000313" key="4">
    <source>
        <dbReference type="EMBL" id="KAG0557431.1"/>
    </source>
</evidence>
<feature type="domain" description="Glycosyl hydrolase family 95 catalytic" evidence="3">
    <location>
        <begin position="395"/>
        <end position="781"/>
    </location>
</feature>
<protein>
    <recommendedName>
        <fullName evidence="6">Glycosyl hydrolase family 95 N-terminal domain-containing protein</fullName>
    </recommendedName>
</protein>
<dbReference type="PANTHER" id="PTHR31084">
    <property type="entry name" value="ALPHA-L-FUCOSIDASE 2"/>
    <property type="match status" value="1"/>
</dbReference>
<dbReference type="Pfam" id="PF14498">
    <property type="entry name" value="Glyco_hyd_65N_2"/>
    <property type="match status" value="1"/>
</dbReference>
<sequence>MEGSDDELLVESFEPAVNWNEALPLGSGRLGAMVFGGVKSELVQLNEDTLWSGGPRDWNNPKCLETLPTVRKLVMDGKYAEATSEATKMLGPDPQVYQPLGDLKLEFDESHDTYDKESYHRQLDLDTAMTDVNYTIGDVSYLRQAFTSYPHQVFAMRIAGSASGSVSFSVTMDSQLMVGKEVVGSKYITMKGQCPSDGNAAQVESSSKSSANQGMEFVAVLQVEVFGGTGKLHIDNQTLRVHQADYVVLYVAASSSFDGPFKDPSLSDKEPTSLAFSTLEKIKGLSYDDLLTAHLADYQPLFQRVSLRLGNHRCIEGDEQEWDQGMVMKREGANQGNADFGVQMDNSENVDSGDKDLSSWEHIVPAEIVDSKRVETEIRASGGMDEGASLHKPWKERISTKDRILNYKEDEDPGLVVLLFQFGRYLLIASSRPNTFVANLQGVWNNQLHPAWRACPTLNINLEMNYWPAETCNLAECHLPLFDFLEQLAVTGAATAKVNYGLEGWVCHHNADIWAQSAPVTRDPVWALFPMSGAWICLHLWEHYTFSQDEEFLRKRAYPLFKGCATFFVDWLVEDGKGHLVTNPSTSPEHYFIAPDGQRASVSYGSTMDMAILKNLFNAVISAAKILGEDETELVSKVKASVERLLPPRTGSDGRLLEWVEEFQDPEDTHRHMSHLFGLYPGHSITPQSTPELCDAATKSILKRGEIGPGWSVAWKTALWARLWNSDHAYSMVKRMFNLISADEKEERFDGGGLYSNLFSAHPPFQIDGNFGFTAAVAEMLFQSDETNLYVLPALPLKQWRDGLVTGLRGRGAVTVGIRWIGGKLQEVTVQVEKNFSATRLLHHNSKAVTLPKSASGPQLYTYDGDLNLMRSGSLDDPNEGGRMCIIL</sequence>
<dbReference type="InterPro" id="IPR054363">
    <property type="entry name" value="GH95_cat"/>
</dbReference>
<dbReference type="PIRSF" id="PIRSF007663">
    <property type="entry name" value="UCP007663"/>
    <property type="match status" value="1"/>
</dbReference>
<dbReference type="Pfam" id="PF21307">
    <property type="entry name" value="Glyco_hydro_95_C"/>
    <property type="match status" value="1"/>
</dbReference>
<evidence type="ECO:0000259" key="1">
    <source>
        <dbReference type="Pfam" id="PF14498"/>
    </source>
</evidence>
<accession>A0A8T0GDW0</accession>
<dbReference type="EMBL" id="CM026432">
    <property type="protein sequence ID" value="KAG0557431.1"/>
    <property type="molecule type" value="Genomic_DNA"/>
</dbReference>
<dbReference type="Pfam" id="PF22124">
    <property type="entry name" value="Glyco_hydro_95_cat"/>
    <property type="match status" value="1"/>
</dbReference>
<dbReference type="AlphaFoldDB" id="A0A8T0GDW0"/>
<dbReference type="PANTHER" id="PTHR31084:SF0">
    <property type="entry name" value="ALPHA-L-FUCOSIDASE 2"/>
    <property type="match status" value="1"/>
</dbReference>
<dbReference type="InterPro" id="IPR012341">
    <property type="entry name" value="6hp_glycosidase-like_sf"/>
</dbReference>
<dbReference type="Gene3D" id="1.50.10.10">
    <property type="match status" value="1"/>
</dbReference>
<dbReference type="GO" id="GO:0005975">
    <property type="term" value="P:carbohydrate metabolic process"/>
    <property type="evidence" value="ECO:0007669"/>
    <property type="project" value="InterPro"/>
</dbReference>
<dbReference type="InterPro" id="IPR016518">
    <property type="entry name" value="Alpha-L-fucosidase"/>
</dbReference>
<dbReference type="GO" id="GO:0004560">
    <property type="term" value="F:alpha-L-fucosidase activity"/>
    <property type="evidence" value="ECO:0007669"/>
    <property type="project" value="InterPro"/>
</dbReference>
<reference evidence="4 5" key="1">
    <citation type="submission" date="2020-06" db="EMBL/GenBank/DDBJ databases">
        <title>WGS assembly of Ceratodon purpureus strain R40.</title>
        <authorList>
            <person name="Carey S.B."/>
            <person name="Jenkins J."/>
            <person name="Shu S."/>
            <person name="Lovell J.T."/>
            <person name="Sreedasyam A."/>
            <person name="Maumus F."/>
            <person name="Tiley G.P."/>
            <person name="Fernandez-Pozo N."/>
            <person name="Barry K."/>
            <person name="Chen C."/>
            <person name="Wang M."/>
            <person name="Lipzen A."/>
            <person name="Daum C."/>
            <person name="Saski C.A."/>
            <person name="Payton A.C."/>
            <person name="Mcbreen J.C."/>
            <person name="Conrad R.E."/>
            <person name="Kollar L.M."/>
            <person name="Olsson S."/>
            <person name="Huttunen S."/>
            <person name="Landis J.B."/>
            <person name="Wickett N.J."/>
            <person name="Johnson M.G."/>
            <person name="Rensing S.A."/>
            <person name="Grimwood J."/>
            <person name="Schmutz J."/>
            <person name="Mcdaniel S.F."/>
        </authorList>
    </citation>
    <scope>NUCLEOTIDE SEQUENCE [LARGE SCALE GENOMIC DNA]</scope>
    <source>
        <strain evidence="4 5">R40</strain>
    </source>
</reference>
<evidence type="ECO:0000259" key="2">
    <source>
        <dbReference type="Pfam" id="PF21307"/>
    </source>
</evidence>
<dbReference type="SUPFAM" id="SSF48208">
    <property type="entry name" value="Six-hairpin glycosidases"/>
    <property type="match status" value="1"/>
</dbReference>
<dbReference type="FunFam" id="1.50.10.10:FF:000028">
    <property type="entry name" value="Alpha-L-fucosidase 2"/>
    <property type="match status" value="1"/>
</dbReference>
<feature type="domain" description="Alpha fucosidase A-like C-terminal" evidence="2">
    <location>
        <begin position="783"/>
        <end position="839"/>
    </location>
</feature>
<dbReference type="InterPro" id="IPR008928">
    <property type="entry name" value="6-hairpin_glycosidase_sf"/>
</dbReference>
<evidence type="ECO:0000313" key="5">
    <source>
        <dbReference type="Proteomes" id="UP000822688"/>
    </source>
</evidence>
<gene>
    <name evidence="4" type="ORF">KC19_11G129500</name>
</gene>
<dbReference type="Proteomes" id="UP000822688">
    <property type="component" value="Chromosome 11"/>
</dbReference>
<proteinExistence type="predicted"/>
<evidence type="ECO:0008006" key="6">
    <source>
        <dbReference type="Google" id="ProtNLM"/>
    </source>
</evidence>
<feature type="domain" description="Glycosyl hydrolase family 95 N-terminal" evidence="1">
    <location>
        <begin position="14"/>
        <end position="259"/>
    </location>
</feature>
<keyword evidence="5" id="KW-1185">Reference proteome</keyword>
<name>A0A8T0GDW0_CERPU</name>
<comment type="caution">
    <text evidence="4">The sequence shown here is derived from an EMBL/GenBank/DDBJ whole genome shotgun (WGS) entry which is preliminary data.</text>
</comment>
<organism evidence="4 5">
    <name type="scientific">Ceratodon purpureus</name>
    <name type="common">Fire moss</name>
    <name type="synonym">Dicranum purpureum</name>
    <dbReference type="NCBI Taxonomy" id="3225"/>
    <lineage>
        <taxon>Eukaryota</taxon>
        <taxon>Viridiplantae</taxon>
        <taxon>Streptophyta</taxon>
        <taxon>Embryophyta</taxon>
        <taxon>Bryophyta</taxon>
        <taxon>Bryophytina</taxon>
        <taxon>Bryopsida</taxon>
        <taxon>Dicranidae</taxon>
        <taxon>Pseudoditrichales</taxon>
        <taxon>Ditrichaceae</taxon>
        <taxon>Ceratodon</taxon>
    </lineage>
</organism>
<evidence type="ECO:0000259" key="3">
    <source>
        <dbReference type="Pfam" id="PF22124"/>
    </source>
</evidence>
<dbReference type="InterPro" id="IPR049053">
    <property type="entry name" value="AFCA-like_C"/>
</dbReference>